<name>A0A0E9QE58_ANGAN</name>
<reference evidence="1" key="1">
    <citation type="submission" date="2014-11" db="EMBL/GenBank/DDBJ databases">
        <authorList>
            <person name="Amaro Gonzalez C."/>
        </authorList>
    </citation>
    <scope>NUCLEOTIDE SEQUENCE</scope>
</reference>
<sequence length="58" mass="6528">MSPLSTSSTDVETNLKQLLTASAPTDCLHPLKPHFFWSTHNEVHSIPTMRLYVTSMVK</sequence>
<organism evidence="1">
    <name type="scientific">Anguilla anguilla</name>
    <name type="common">European freshwater eel</name>
    <name type="synonym">Muraena anguilla</name>
    <dbReference type="NCBI Taxonomy" id="7936"/>
    <lineage>
        <taxon>Eukaryota</taxon>
        <taxon>Metazoa</taxon>
        <taxon>Chordata</taxon>
        <taxon>Craniata</taxon>
        <taxon>Vertebrata</taxon>
        <taxon>Euteleostomi</taxon>
        <taxon>Actinopterygii</taxon>
        <taxon>Neopterygii</taxon>
        <taxon>Teleostei</taxon>
        <taxon>Anguilliformes</taxon>
        <taxon>Anguillidae</taxon>
        <taxon>Anguilla</taxon>
    </lineage>
</organism>
<dbReference type="EMBL" id="GBXM01094194">
    <property type="protein sequence ID" value="JAH14383.1"/>
    <property type="molecule type" value="Transcribed_RNA"/>
</dbReference>
<protein>
    <submittedName>
        <fullName evidence="1">Uncharacterized protein</fullName>
    </submittedName>
</protein>
<reference evidence="1" key="2">
    <citation type="journal article" date="2015" name="Fish Shellfish Immunol.">
        <title>Early steps in the European eel (Anguilla anguilla)-Vibrio vulnificus interaction in the gills: Role of the RtxA13 toxin.</title>
        <authorList>
            <person name="Callol A."/>
            <person name="Pajuelo D."/>
            <person name="Ebbesson L."/>
            <person name="Teles M."/>
            <person name="MacKenzie S."/>
            <person name="Amaro C."/>
        </authorList>
    </citation>
    <scope>NUCLEOTIDE SEQUENCE</scope>
</reference>
<dbReference type="AlphaFoldDB" id="A0A0E9QE58"/>
<proteinExistence type="predicted"/>
<evidence type="ECO:0000313" key="1">
    <source>
        <dbReference type="EMBL" id="JAH14383.1"/>
    </source>
</evidence>
<accession>A0A0E9QE58</accession>